<dbReference type="InterPro" id="IPR000700">
    <property type="entry name" value="PAS-assoc_C"/>
</dbReference>
<dbReference type="Pfam" id="PF13426">
    <property type="entry name" value="PAS_9"/>
    <property type="match status" value="1"/>
</dbReference>
<evidence type="ECO:0000256" key="2">
    <source>
        <dbReference type="ARBA" id="ARBA00022679"/>
    </source>
</evidence>
<evidence type="ECO:0000259" key="9">
    <source>
        <dbReference type="PROSITE" id="PS50113"/>
    </source>
</evidence>
<keyword evidence="1" id="KW-0597">Phosphoprotein</keyword>
<dbReference type="Gene3D" id="3.30.450.20">
    <property type="entry name" value="PAS domain"/>
    <property type="match status" value="1"/>
</dbReference>
<evidence type="ECO:0000259" key="7">
    <source>
        <dbReference type="PROSITE" id="PS50109"/>
    </source>
</evidence>
<dbReference type="InterPro" id="IPR005467">
    <property type="entry name" value="His_kinase_dom"/>
</dbReference>
<dbReference type="GO" id="GO:0005524">
    <property type="term" value="F:ATP binding"/>
    <property type="evidence" value="ECO:0007669"/>
    <property type="project" value="UniProtKB-KW"/>
</dbReference>
<accession>X0T5C2</accession>
<dbReference type="SMART" id="SM00387">
    <property type="entry name" value="HATPase_c"/>
    <property type="match status" value="1"/>
</dbReference>
<dbReference type="AlphaFoldDB" id="X0T5C2"/>
<dbReference type="SUPFAM" id="SSF55785">
    <property type="entry name" value="PYP-like sensor domain (PAS domain)"/>
    <property type="match status" value="1"/>
</dbReference>
<dbReference type="PANTHER" id="PTHR43065:SF46">
    <property type="entry name" value="C4-DICARBOXYLATE TRANSPORT SENSOR PROTEIN DCTB"/>
    <property type="match status" value="1"/>
</dbReference>
<keyword evidence="3" id="KW-0547">Nucleotide-binding</keyword>
<gene>
    <name evidence="10" type="ORF">S01H1_05156</name>
</gene>
<feature type="domain" description="Histidine kinase" evidence="7">
    <location>
        <begin position="140"/>
        <end position="351"/>
    </location>
</feature>
<dbReference type="InterPro" id="IPR036097">
    <property type="entry name" value="HisK_dim/P_sf"/>
</dbReference>
<dbReference type="PROSITE" id="PS50112">
    <property type="entry name" value="PAS"/>
    <property type="match status" value="1"/>
</dbReference>
<dbReference type="InterPro" id="IPR003594">
    <property type="entry name" value="HATPase_dom"/>
</dbReference>
<proteinExistence type="predicted"/>
<dbReference type="Pfam" id="PF02518">
    <property type="entry name" value="HATPase_c"/>
    <property type="match status" value="1"/>
</dbReference>
<feature type="non-terminal residue" evidence="10">
    <location>
        <position position="1"/>
    </location>
</feature>
<dbReference type="PANTHER" id="PTHR43065">
    <property type="entry name" value="SENSOR HISTIDINE KINASE"/>
    <property type="match status" value="1"/>
</dbReference>
<dbReference type="Gene3D" id="3.30.565.10">
    <property type="entry name" value="Histidine kinase-like ATPase, C-terminal domain"/>
    <property type="match status" value="1"/>
</dbReference>
<evidence type="ECO:0000259" key="8">
    <source>
        <dbReference type="PROSITE" id="PS50112"/>
    </source>
</evidence>
<dbReference type="NCBIfam" id="TIGR00229">
    <property type="entry name" value="sensory_box"/>
    <property type="match status" value="1"/>
</dbReference>
<evidence type="ECO:0000256" key="5">
    <source>
        <dbReference type="ARBA" id="ARBA00022840"/>
    </source>
</evidence>
<dbReference type="InterPro" id="IPR035965">
    <property type="entry name" value="PAS-like_dom_sf"/>
</dbReference>
<organism evidence="10">
    <name type="scientific">marine sediment metagenome</name>
    <dbReference type="NCBI Taxonomy" id="412755"/>
    <lineage>
        <taxon>unclassified sequences</taxon>
        <taxon>metagenomes</taxon>
        <taxon>ecological metagenomes</taxon>
    </lineage>
</organism>
<dbReference type="PRINTS" id="PR00344">
    <property type="entry name" value="BCTRLSENSOR"/>
</dbReference>
<dbReference type="CDD" id="cd00082">
    <property type="entry name" value="HisKA"/>
    <property type="match status" value="1"/>
</dbReference>
<feature type="domain" description="PAC" evidence="9">
    <location>
        <begin position="68"/>
        <end position="119"/>
    </location>
</feature>
<keyword evidence="5" id="KW-0067">ATP-binding</keyword>
<evidence type="ECO:0008006" key="11">
    <source>
        <dbReference type="Google" id="ProtNLM"/>
    </source>
</evidence>
<dbReference type="InterPro" id="IPR036890">
    <property type="entry name" value="HATPase_C_sf"/>
</dbReference>
<reference evidence="10" key="1">
    <citation type="journal article" date="2014" name="Front. Microbiol.">
        <title>High frequency of phylogenetically diverse reductive dehalogenase-homologous genes in deep subseafloor sedimentary metagenomes.</title>
        <authorList>
            <person name="Kawai M."/>
            <person name="Futagami T."/>
            <person name="Toyoda A."/>
            <person name="Takaki Y."/>
            <person name="Nishi S."/>
            <person name="Hori S."/>
            <person name="Arai W."/>
            <person name="Tsubouchi T."/>
            <person name="Morono Y."/>
            <person name="Uchiyama I."/>
            <person name="Ito T."/>
            <person name="Fujiyama A."/>
            <person name="Inagaki F."/>
            <person name="Takami H."/>
        </authorList>
    </citation>
    <scope>NUCLEOTIDE SEQUENCE</scope>
    <source>
        <strain evidence="10">Expedition CK06-06</strain>
    </source>
</reference>
<protein>
    <recommendedName>
        <fullName evidence="11">Histidine kinase domain-containing protein</fullName>
    </recommendedName>
</protein>
<sequence length="358" mass="39780">RIRPSAILVADMKGVILRMNKSARKLFGYTDKVAVGTSIAKYLYTPGGAKSIMKKLRSPDYGGMGKLYTTEMTIITSSGEEIPVEMTASIIYRDGKEVATMGIYNDLRAKIEIEKKLKEAEQIKLEQSNKMASLGQLAAGVAHEINNPLSGILIDSSLIYEELDEDSPIKDDIQNIIVDTHRCKDIVKNLLAYSRQTEMKRELFNTNDVIEQTLSFLGHHALLQNITINKEFSTSMLMCEGDKNQLVQVFTNIIINAAHAITGKGDITIRTSRDKPKGKIYIEFSDTGCGVPKEALPRIFDHFFTTKEEGKGTGLGLGTVKSIIEKHRGKIKVKYTCPQGTTFLIELPLFKVTDNTPL</sequence>
<comment type="caution">
    <text evidence="10">The sequence shown here is derived from an EMBL/GenBank/DDBJ whole genome shotgun (WGS) entry which is preliminary data.</text>
</comment>
<evidence type="ECO:0000256" key="1">
    <source>
        <dbReference type="ARBA" id="ARBA00022553"/>
    </source>
</evidence>
<dbReference type="InterPro" id="IPR000014">
    <property type="entry name" value="PAS"/>
</dbReference>
<dbReference type="Gene3D" id="1.10.287.130">
    <property type="match status" value="1"/>
</dbReference>
<evidence type="ECO:0000256" key="6">
    <source>
        <dbReference type="ARBA" id="ARBA00023012"/>
    </source>
</evidence>
<dbReference type="PROSITE" id="PS50109">
    <property type="entry name" value="HIS_KIN"/>
    <property type="match status" value="1"/>
</dbReference>
<dbReference type="CDD" id="cd00130">
    <property type="entry name" value="PAS"/>
    <property type="match status" value="1"/>
</dbReference>
<evidence type="ECO:0000256" key="4">
    <source>
        <dbReference type="ARBA" id="ARBA00022777"/>
    </source>
</evidence>
<dbReference type="SUPFAM" id="SSF47384">
    <property type="entry name" value="Homodimeric domain of signal transducing histidine kinase"/>
    <property type="match status" value="1"/>
</dbReference>
<feature type="domain" description="PAS" evidence="8">
    <location>
        <begin position="1"/>
        <end position="57"/>
    </location>
</feature>
<evidence type="ECO:0000256" key="3">
    <source>
        <dbReference type="ARBA" id="ARBA00022741"/>
    </source>
</evidence>
<dbReference type="Pfam" id="PF00512">
    <property type="entry name" value="HisKA"/>
    <property type="match status" value="1"/>
</dbReference>
<evidence type="ECO:0000313" key="10">
    <source>
        <dbReference type="EMBL" id="GAF71275.1"/>
    </source>
</evidence>
<dbReference type="SMART" id="SM00388">
    <property type="entry name" value="HisKA"/>
    <property type="match status" value="1"/>
</dbReference>
<keyword evidence="6" id="KW-0902">Two-component regulatory system</keyword>
<keyword evidence="4" id="KW-0418">Kinase</keyword>
<dbReference type="SUPFAM" id="SSF55874">
    <property type="entry name" value="ATPase domain of HSP90 chaperone/DNA topoisomerase II/histidine kinase"/>
    <property type="match status" value="1"/>
</dbReference>
<dbReference type="InterPro" id="IPR003661">
    <property type="entry name" value="HisK_dim/P_dom"/>
</dbReference>
<name>X0T5C2_9ZZZZ</name>
<keyword evidence="2" id="KW-0808">Transferase</keyword>
<dbReference type="PROSITE" id="PS50113">
    <property type="entry name" value="PAC"/>
    <property type="match status" value="1"/>
</dbReference>
<dbReference type="EMBL" id="BARS01002686">
    <property type="protein sequence ID" value="GAF71275.1"/>
    <property type="molecule type" value="Genomic_DNA"/>
</dbReference>
<dbReference type="GO" id="GO:0000155">
    <property type="term" value="F:phosphorelay sensor kinase activity"/>
    <property type="evidence" value="ECO:0007669"/>
    <property type="project" value="InterPro"/>
</dbReference>
<dbReference type="InterPro" id="IPR004358">
    <property type="entry name" value="Sig_transdc_His_kin-like_C"/>
</dbReference>